<evidence type="ECO:0000256" key="11">
    <source>
        <dbReference type="ARBA" id="ARBA00047984"/>
    </source>
</evidence>
<evidence type="ECO:0000256" key="1">
    <source>
        <dbReference type="ARBA" id="ARBA00004123"/>
    </source>
</evidence>
<dbReference type="InterPro" id="IPR007502">
    <property type="entry name" value="Helicase-assoc_dom"/>
</dbReference>
<evidence type="ECO:0000313" key="15">
    <source>
        <dbReference type="EMBL" id="KAG6973421.1"/>
    </source>
</evidence>
<feature type="region of interest" description="Disordered" evidence="12">
    <location>
        <begin position="544"/>
        <end position="573"/>
    </location>
</feature>
<dbReference type="EC" id="3.6.4.13" evidence="2"/>
<feature type="compositionally biased region" description="Basic residues" evidence="12">
    <location>
        <begin position="453"/>
        <end position="467"/>
    </location>
</feature>
<keyword evidence="9" id="KW-0539">Nucleus</keyword>
<dbReference type="Pfam" id="PF00176">
    <property type="entry name" value="SNF2-rel_dom"/>
    <property type="match status" value="1"/>
</dbReference>
<dbReference type="FunFam" id="1.20.120.1080:FF:000018">
    <property type="entry name" value="Pre-mRNA-splicing factor ATP-dependent RNA helicase prp16"/>
    <property type="match status" value="1"/>
</dbReference>
<dbReference type="InterPro" id="IPR000330">
    <property type="entry name" value="SNF2_N"/>
</dbReference>
<dbReference type="GO" id="GO:0005634">
    <property type="term" value="C:nucleus"/>
    <property type="evidence" value="ECO:0007669"/>
    <property type="project" value="UniProtKB-SubCell"/>
</dbReference>
<feature type="domain" description="Helicase C-terminal" evidence="14">
    <location>
        <begin position="983"/>
        <end position="1141"/>
    </location>
</feature>
<dbReference type="Proteomes" id="UP000709295">
    <property type="component" value="Unassembled WGS sequence"/>
</dbReference>
<dbReference type="Pfam" id="PF07717">
    <property type="entry name" value="OB_NTP_bind"/>
    <property type="match status" value="1"/>
</dbReference>
<dbReference type="InterPro" id="IPR048333">
    <property type="entry name" value="HA2_WH"/>
</dbReference>
<keyword evidence="16" id="KW-1185">Reference proteome</keyword>
<feature type="domain" description="Helicase C-terminal" evidence="14">
    <location>
        <begin position="1684"/>
        <end position="1857"/>
    </location>
</feature>
<dbReference type="PANTHER" id="PTHR18934">
    <property type="entry name" value="ATP-DEPENDENT RNA HELICASE"/>
    <property type="match status" value="1"/>
</dbReference>
<feature type="compositionally biased region" description="Basic residues" evidence="12">
    <location>
        <begin position="2178"/>
        <end position="2190"/>
    </location>
</feature>
<evidence type="ECO:0000256" key="6">
    <source>
        <dbReference type="ARBA" id="ARBA00022806"/>
    </source>
</evidence>
<gene>
    <name evidence="15" type="ORF">JG688_00003544</name>
</gene>
<keyword evidence="7" id="KW-0067">ATP-binding</keyword>
<dbReference type="GO" id="GO:0003723">
    <property type="term" value="F:RNA binding"/>
    <property type="evidence" value="ECO:0007669"/>
    <property type="project" value="TreeGrafter"/>
</dbReference>
<dbReference type="SMART" id="SM00487">
    <property type="entry name" value="DEXDc"/>
    <property type="match status" value="2"/>
</dbReference>
<dbReference type="FunFam" id="3.40.50.300:FF:000007">
    <property type="entry name" value="Pre-mRNA-splicing factor ATP-dependent RNA helicase"/>
    <property type="match status" value="1"/>
</dbReference>
<evidence type="ECO:0000256" key="10">
    <source>
        <dbReference type="ARBA" id="ARBA00038040"/>
    </source>
</evidence>
<evidence type="ECO:0000256" key="4">
    <source>
        <dbReference type="ARBA" id="ARBA00022741"/>
    </source>
</evidence>
<proteinExistence type="inferred from homology"/>
<dbReference type="InterPro" id="IPR002464">
    <property type="entry name" value="DNA/RNA_helicase_DEAH_CS"/>
</dbReference>
<comment type="subcellular location">
    <subcellularLocation>
        <location evidence="1">Nucleus</location>
    </subcellularLocation>
</comment>
<comment type="catalytic activity">
    <reaction evidence="11">
        <text>ATP + H2O = ADP + phosphate + H(+)</text>
        <dbReference type="Rhea" id="RHEA:13065"/>
        <dbReference type="ChEBI" id="CHEBI:15377"/>
        <dbReference type="ChEBI" id="CHEBI:15378"/>
        <dbReference type="ChEBI" id="CHEBI:30616"/>
        <dbReference type="ChEBI" id="CHEBI:43474"/>
        <dbReference type="ChEBI" id="CHEBI:456216"/>
        <dbReference type="EC" id="3.6.4.13"/>
    </reaction>
</comment>
<evidence type="ECO:0000256" key="7">
    <source>
        <dbReference type="ARBA" id="ARBA00022840"/>
    </source>
</evidence>
<dbReference type="InterPro" id="IPR049730">
    <property type="entry name" value="SNF2/RAD54-like_C"/>
</dbReference>
<dbReference type="SMART" id="SM00847">
    <property type="entry name" value="HA2"/>
    <property type="match status" value="1"/>
</dbReference>
<dbReference type="Pfam" id="PF21010">
    <property type="entry name" value="HA2_C"/>
    <property type="match status" value="1"/>
</dbReference>
<dbReference type="Pfam" id="PF00270">
    <property type="entry name" value="DEAD"/>
    <property type="match status" value="1"/>
</dbReference>
<evidence type="ECO:0000256" key="9">
    <source>
        <dbReference type="ARBA" id="ARBA00023242"/>
    </source>
</evidence>
<evidence type="ECO:0000256" key="5">
    <source>
        <dbReference type="ARBA" id="ARBA00022801"/>
    </source>
</evidence>
<protein>
    <recommendedName>
        <fullName evidence="2">RNA helicase</fullName>
        <ecNumber evidence="2">3.6.4.13</ecNumber>
    </recommendedName>
</protein>
<dbReference type="Pfam" id="PF12796">
    <property type="entry name" value="Ank_2"/>
    <property type="match status" value="1"/>
</dbReference>
<organism evidence="15 16">
    <name type="scientific">Phytophthora aleatoria</name>
    <dbReference type="NCBI Taxonomy" id="2496075"/>
    <lineage>
        <taxon>Eukaryota</taxon>
        <taxon>Sar</taxon>
        <taxon>Stramenopiles</taxon>
        <taxon>Oomycota</taxon>
        <taxon>Peronosporomycetes</taxon>
        <taxon>Peronosporales</taxon>
        <taxon>Peronosporaceae</taxon>
        <taxon>Phytophthora</taxon>
    </lineage>
</organism>
<dbReference type="InterPro" id="IPR011709">
    <property type="entry name" value="DEAD-box_helicase_OB_fold"/>
</dbReference>
<name>A0A8J5MA03_9STRA</name>
<evidence type="ECO:0000256" key="3">
    <source>
        <dbReference type="ARBA" id="ARBA00022664"/>
    </source>
</evidence>
<dbReference type="EMBL" id="JAENGY010000112">
    <property type="protein sequence ID" value="KAG6973421.1"/>
    <property type="molecule type" value="Genomic_DNA"/>
</dbReference>
<comment type="similarity">
    <text evidence="10">Belongs to the DEAD box helicase family. DEAH subfamily. PRP16 sub-subfamily.</text>
</comment>
<dbReference type="PROSITE" id="PS00690">
    <property type="entry name" value="DEAH_ATP_HELICASE"/>
    <property type="match status" value="1"/>
</dbReference>
<dbReference type="InterPro" id="IPR001650">
    <property type="entry name" value="Helicase_C-like"/>
</dbReference>
<dbReference type="SMART" id="SM00490">
    <property type="entry name" value="HELICc"/>
    <property type="match status" value="2"/>
</dbReference>
<feature type="compositionally biased region" description="Basic and acidic residues" evidence="12">
    <location>
        <begin position="2133"/>
        <end position="2150"/>
    </location>
</feature>
<evidence type="ECO:0000256" key="12">
    <source>
        <dbReference type="SAM" id="MobiDB-lite"/>
    </source>
</evidence>
<dbReference type="InterPro" id="IPR002110">
    <property type="entry name" value="Ankyrin_rpt"/>
</dbReference>
<sequence>MYSSLLSVELVLNHQEDAAALQDLGPVIADFLVPSNRHYYQWQFSESLEIAADRGDLKVVKWLMERFKDCEVAVEVVEAAAKSGHLEVLQILLENDVEGMKMNNTITGKGYIRGHKVHWGGSSLIDAVENGHSEVVHWLCQYKTHGCSEAQITSAIKTALRVGDMKLAKFLLPQGKCILDYAEFCSHPDTIEWKLDCGYFRRDAFSAGVAIKYLVRSGRLDLMQRIAEQQDPPPEDSDWSTDWRCAMVLACVYGDRTILQWLMEHPAGRWTLEGDDRLFSELIFSAAYKGSIDVMEYLFERGAVDKVRDSLMHAIREDHFDLVKWLINHFPVSERIPNYCVMDEAARLEGCTSKAMDGAAENGHLDVIQWLYVNRFEGCTQKAIEGALSNGHLRVAEWLHSHLPSLIPASVELWRRPANLFEMLLFQYRHFRFSPSLVEYAKEILMDTSSNGKVKKHKKHPTKRRRVVRGDDRKSTVKAKKAPESDAESDDQTTVSTPSKKRSKQDRKAAAATWADDGSLDLYRRRLHELRREFRDSVEENMKTFYNNPRPEDYIEEEETTHEGDDEEQEKVETGPKFYSPWDVTETASGLLVPSYVLAQLLPHQRECLEWLHKLHERGVGGILGDDMGLGKTVQLASFLGSLHGARRLRTVLLLCPASVLLQWVRELHKWAPWMRVVLLHASGTGVSTSYSSECYEELIEDVFRFDDDEEEDTGYHGIREDTPTGGGVVISTYENVRQYQSLFLTREWDYVVLDEGHRIRNPDAETTLVCKQLRTVHRIILSGTPIQNRLRELWSLFDFVYPGRLGTLPTFDDEFVLPIRAGGYATATKMQVLMAYKCALALKDLIQPFLLRRTKQEVLTNDANSNMLPGKQEQIIFCRLTKRQRALYKRFVASPEVASVLRRDIRPFRAISVLRHICNHPDLLASFGDGGLADKKRQAYDDEEEEGFTNLAGLLDDVDEGKEEGESDEPFGAASASGKMIVLQKVLTLWKQQKHRVLIFTQTRSMLDILESFMSRLGHACTRLDGTTGVAERQQRLDAFNAPDSNLFAFLLTTRAGGIGVNLVGADRVVVFDPDWNPSTDLQARERAWRIGQQKPVTVYRFVTAGTIEEKIYHRQIFKQYLTSKVLHDAKRKRCFNKHSLRDLFVLADEKEEEDGVAETNELFVAGNVDRPAELEDGEEDEAEDSRGDTGDGDNDAVLKQLFDGGDCYSNVKLSTPQHGLVALVLLETLLNVDSSLQLGVEAEVVEEVERKEKLEAPKKKYDDQVEEDFDREFYLNDDAGGIEAHEGHVFLGSEEKFKALEQQLEQTRARGENKLKGMSARASALSADQEAWEKNRLLTSGVVASGRVDTDFDDELDSRVQIMVHSTKPPFLDGRVSFTTQVEMVATVKDPTSDMAVCARKGSELLREVREQRDRNKMRKRFWEVGGSRMGDAIGVKKDAGSDEEEKRDEEPENYKQDSQFSTHLKKQKAVSVFAKTRTLRQQREFLPIFQCREELLQVIRENQIVVIVGETGSGKTTQLTQYLHEEGYSQFGMIGCTQPRRVAAMSVAQRVSEEMEVTLGEEVGYAIRFEDLTSDKTIIKYMTEGVLLRESLRESDLDSYSCVIMDEAHERALNTDVLFGILRKVVQRRSDFKLVVTSATLDADKFANFFGGVPMFTIPGRTFHVDTRYAKSPSEDYVDAAVKQVMQIHLSHPPGDILVFMTGQEDIEATCYVLADRMGKLDGAPPLMVLPMYSQLPADLQAKIFDASDIRKCIVSTNIAETSLTVDGIKYVIDTGFCKVKVYNPKIGMDALQVSPISQQNANQRAGRAGRTGPGVSYRLYTQRQFVNELLEAQIPEIQRTNLGYVVLLLKSLGVSNLLEFDFMDPPPQDNIINSMYQLWVLGALDNTGELTEIGKKMVVFPLDPPLAKMLLFSEQLGCTAEVVIVVSMLSVPSVFFRPKDREEESDAAREKFFVPESDQLTLLNVYQQWESNRHSAQWCSDHFIHAKGLRKAREVREQLADIMKQQHVRLRSCEGRWDVVRKAICSAYFYNSAQIKGIGEYVNMLTGMPCNLHPSAALFGLGYTPDFVVYHELIYTSKEYMQCATAVEGEWLAELGPMFFSVKESFQSRLLKRMKEKEEAVEMENEMEASLHAKEEEAKEDLEKKLATNRQNKKQRMTVAGPGRSDPPASSSKTTKRPPRPRRFGF</sequence>
<dbReference type="CDD" id="cd18000">
    <property type="entry name" value="DEXHc_ERCC6"/>
    <property type="match status" value="1"/>
</dbReference>
<keyword evidence="6" id="KW-0347">Helicase</keyword>
<feature type="region of interest" description="Disordered" evidence="12">
    <location>
        <begin position="2125"/>
        <end position="2190"/>
    </location>
</feature>
<dbReference type="FunFam" id="3.40.50.300:FF:000615">
    <property type="entry name" value="pre-mRNA-splicing factor ATP-dependent RNA helicase DEAH7"/>
    <property type="match status" value="1"/>
</dbReference>
<dbReference type="SMART" id="SM00382">
    <property type="entry name" value="AAA"/>
    <property type="match status" value="1"/>
</dbReference>
<feature type="region of interest" description="Disordered" evidence="12">
    <location>
        <begin position="1435"/>
        <end position="1463"/>
    </location>
</feature>
<dbReference type="GO" id="GO:0005524">
    <property type="term" value="F:ATP binding"/>
    <property type="evidence" value="ECO:0007669"/>
    <property type="project" value="UniProtKB-KW"/>
</dbReference>
<dbReference type="InterPro" id="IPR014001">
    <property type="entry name" value="Helicase_ATP-bd"/>
</dbReference>
<dbReference type="GO" id="GO:0003724">
    <property type="term" value="F:RNA helicase activity"/>
    <property type="evidence" value="ECO:0007669"/>
    <property type="project" value="UniProtKB-EC"/>
</dbReference>
<evidence type="ECO:0000259" key="14">
    <source>
        <dbReference type="PROSITE" id="PS51194"/>
    </source>
</evidence>
<evidence type="ECO:0000256" key="2">
    <source>
        <dbReference type="ARBA" id="ARBA00012552"/>
    </source>
</evidence>
<accession>A0A8J5MA03</accession>
<feature type="domain" description="Helicase ATP-binding" evidence="13">
    <location>
        <begin position="613"/>
        <end position="804"/>
    </location>
</feature>
<dbReference type="SMART" id="SM00248">
    <property type="entry name" value="ANK"/>
    <property type="match status" value="5"/>
</dbReference>
<evidence type="ECO:0000313" key="16">
    <source>
        <dbReference type="Proteomes" id="UP000709295"/>
    </source>
</evidence>
<dbReference type="InterPro" id="IPR003593">
    <property type="entry name" value="AAA+_ATPase"/>
</dbReference>
<evidence type="ECO:0000256" key="8">
    <source>
        <dbReference type="ARBA" id="ARBA00023187"/>
    </source>
</evidence>
<dbReference type="CDD" id="cd18791">
    <property type="entry name" value="SF2_C_RHA"/>
    <property type="match status" value="1"/>
</dbReference>
<dbReference type="PROSITE" id="PS51194">
    <property type="entry name" value="HELICASE_CTER"/>
    <property type="match status" value="2"/>
</dbReference>
<feature type="region of interest" description="Disordered" evidence="12">
    <location>
        <begin position="1169"/>
        <end position="1197"/>
    </location>
</feature>
<dbReference type="Pfam" id="PF00271">
    <property type="entry name" value="Helicase_C"/>
    <property type="match status" value="2"/>
</dbReference>
<keyword evidence="3" id="KW-0507">mRNA processing</keyword>
<evidence type="ECO:0000259" key="13">
    <source>
        <dbReference type="PROSITE" id="PS51192"/>
    </source>
</evidence>
<feature type="compositionally biased region" description="Acidic residues" evidence="12">
    <location>
        <begin position="1176"/>
        <end position="1185"/>
    </location>
</feature>
<dbReference type="GO" id="GO:0000398">
    <property type="term" value="P:mRNA splicing, via spliceosome"/>
    <property type="evidence" value="ECO:0007669"/>
    <property type="project" value="UniProtKB-ARBA"/>
</dbReference>
<keyword evidence="5" id="KW-0378">Hydrolase</keyword>
<keyword evidence="8" id="KW-0508">mRNA splicing</keyword>
<dbReference type="PROSITE" id="PS51192">
    <property type="entry name" value="HELICASE_ATP_BIND_1"/>
    <property type="match status" value="2"/>
</dbReference>
<feature type="compositionally biased region" description="Acidic residues" evidence="12">
    <location>
        <begin position="554"/>
        <end position="570"/>
    </location>
</feature>
<comment type="caution">
    <text evidence="15">The sequence shown here is derived from an EMBL/GenBank/DDBJ whole genome shotgun (WGS) entry which is preliminary data.</text>
</comment>
<dbReference type="FunFam" id="3.40.50.10810:FF:000094">
    <property type="entry name" value="DNA excision repair protein ERCC-6"/>
    <property type="match status" value="1"/>
</dbReference>
<dbReference type="InterPro" id="IPR011545">
    <property type="entry name" value="DEAD/DEAH_box_helicase_dom"/>
</dbReference>
<feature type="region of interest" description="Disordered" evidence="12">
    <location>
        <begin position="451"/>
        <end position="512"/>
    </location>
</feature>
<feature type="domain" description="Helicase ATP-binding" evidence="13">
    <location>
        <begin position="1499"/>
        <end position="1662"/>
    </location>
</feature>
<dbReference type="CDD" id="cd18793">
    <property type="entry name" value="SF2_C_SNF"/>
    <property type="match status" value="1"/>
</dbReference>
<dbReference type="Pfam" id="PF04408">
    <property type="entry name" value="WHD_HA2"/>
    <property type="match status" value="1"/>
</dbReference>
<reference evidence="15" key="1">
    <citation type="submission" date="2021-01" db="EMBL/GenBank/DDBJ databases">
        <title>Phytophthora aleatoria, a newly-described species from Pinus radiata is distinct from Phytophthora cactorum isolates based on comparative genomics.</title>
        <authorList>
            <person name="Mcdougal R."/>
            <person name="Panda P."/>
            <person name="Williams N."/>
            <person name="Studholme D.J."/>
        </authorList>
    </citation>
    <scope>NUCLEOTIDE SEQUENCE</scope>
    <source>
        <strain evidence="15">NZFS 4037</strain>
    </source>
</reference>
<keyword evidence="4" id="KW-0547">Nucleotide-binding</keyword>
<dbReference type="GO" id="GO:0016787">
    <property type="term" value="F:hydrolase activity"/>
    <property type="evidence" value="ECO:0007669"/>
    <property type="project" value="UniProtKB-KW"/>
</dbReference>
<dbReference type="PANTHER" id="PTHR18934:SF91">
    <property type="entry name" value="PRE-MRNA-SPLICING FACTOR ATP-DEPENDENT RNA HELICASE PRP16"/>
    <property type="match status" value="1"/>
</dbReference>